<evidence type="ECO:0000313" key="2">
    <source>
        <dbReference type="EMBL" id="QGN31257.1"/>
    </source>
</evidence>
<organism evidence="2 3">
    <name type="scientific">Enterococcus casseliflavus</name>
    <name type="common">Enterococcus flavescens</name>
    <dbReference type="NCBI Taxonomy" id="37734"/>
    <lineage>
        <taxon>Bacteria</taxon>
        <taxon>Bacillati</taxon>
        <taxon>Bacillota</taxon>
        <taxon>Bacilli</taxon>
        <taxon>Lactobacillales</taxon>
        <taxon>Enterococcaceae</taxon>
        <taxon>Enterococcus</taxon>
    </lineage>
</organism>
<reference evidence="2 3" key="1">
    <citation type="submission" date="2019-11" db="EMBL/GenBank/DDBJ databases">
        <title>Detection and genome characteristic of a blood enterococcus casselifavus isolate from Zhengzhou,china.</title>
        <authorList>
            <person name="Wen P."/>
        </authorList>
    </citation>
    <scope>NUCLEOTIDE SEQUENCE [LARGE SCALE GENOMIC DNA]</scope>
    <source>
        <strain evidence="2 3">EC291</strain>
    </source>
</reference>
<feature type="domain" description="Antitoxin SocA-like Panacea" evidence="1">
    <location>
        <begin position="9"/>
        <end position="103"/>
    </location>
</feature>
<dbReference type="AlphaFoldDB" id="A0ABD6Z4Y9"/>
<dbReference type="Pfam" id="PF13274">
    <property type="entry name" value="SocA_Panacea"/>
    <property type="match status" value="1"/>
</dbReference>
<dbReference type="EMBL" id="CP046123">
    <property type="protein sequence ID" value="QGN31257.1"/>
    <property type="molecule type" value="Genomic_DNA"/>
</dbReference>
<gene>
    <name evidence="2" type="ORF">GFU50_06620</name>
</gene>
<sequence length="131" mass="15242">MGPMTTMKLQKLVYYCQSWSLAWEEEPLFQEDFQAWANGPVCVELFREHRGMFKVGNDFLSEYETDNVFNDDQLETIGIVIEDYGDDEPYELSELTHKERPWKETRGSLAPGENSNAVIPKDLMQEYYGGI</sequence>
<evidence type="ECO:0000259" key="1">
    <source>
        <dbReference type="Pfam" id="PF13274"/>
    </source>
</evidence>
<evidence type="ECO:0000313" key="3">
    <source>
        <dbReference type="Proteomes" id="UP000422837"/>
    </source>
</evidence>
<proteinExistence type="predicted"/>
<name>A0ABD6Z4Y9_ENTCA</name>
<dbReference type="Proteomes" id="UP000422837">
    <property type="component" value="Chromosome"/>
</dbReference>
<accession>A0ABD6Z4Y9</accession>
<protein>
    <submittedName>
        <fullName evidence="2">DUF4065 domain-containing protein</fullName>
    </submittedName>
</protein>
<dbReference type="InterPro" id="IPR025272">
    <property type="entry name" value="SocA_Panacea"/>
</dbReference>